<reference evidence="3" key="2">
    <citation type="submission" date="2021-04" db="EMBL/GenBank/DDBJ databases">
        <authorList>
            <person name="Gilroy R."/>
        </authorList>
    </citation>
    <scope>NUCLEOTIDE SEQUENCE</scope>
    <source>
        <strain evidence="3">ChiHjej12B11-9795</strain>
    </source>
</reference>
<dbReference type="InterPro" id="IPR038461">
    <property type="entry name" value="Schlafen_AlbA_2_dom_sf"/>
</dbReference>
<dbReference type="Pfam" id="PF04326">
    <property type="entry name" value="SLFN_AlbA_2"/>
    <property type="match status" value="1"/>
</dbReference>
<keyword evidence="3" id="KW-0547">Nucleotide-binding</keyword>
<comment type="caution">
    <text evidence="3">The sequence shown here is derived from an EMBL/GenBank/DDBJ whole genome shotgun (WGS) entry which is preliminary data.</text>
</comment>
<dbReference type="InterPro" id="IPR007421">
    <property type="entry name" value="Schlafen_AlbA_2_dom"/>
</dbReference>
<proteinExistence type="predicted"/>
<feature type="region of interest" description="Disordered" evidence="1">
    <location>
        <begin position="1090"/>
        <end position="1110"/>
    </location>
</feature>
<name>A0A9D2KW32_9BACE</name>
<organism evidence="3 4">
    <name type="scientific">Candidatus Bacteroides avicola</name>
    <dbReference type="NCBI Taxonomy" id="2838468"/>
    <lineage>
        <taxon>Bacteria</taxon>
        <taxon>Pseudomonadati</taxon>
        <taxon>Bacteroidota</taxon>
        <taxon>Bacteroidia</taxon>
        <taxon>Bacteroidales</taxon>
        <taxon>Bacteroidaceae</taxon>
        <taxon>Bacteroides</taxon>
    </lineage>
</organism>
<evidence type="ECO:0000256" key="1">
    <source>
        <dbReference type="SAM" id="MobiDB-lite"/>
    </source>
</evidence>
<accession>A0A9D2KW32</accession>
<dbReference type="Gene3D" id="3.30.950.30">
    <property type="entry name" value="Schlafen, AAA domain"/>
    <property type="match status" value="1"/>
</dbReference>
<dbReference type="EMBL" id="DWZI01000066">
    <property type="protein sequence ID" value="HJA87047.1"/>
    <property type="molecule type" value="Genomic_DNA"/>
</dbReference>
<evidence type="ECO:0000313" key="4">
    <source>
        <dbReference type="Proteomes" id="UP000823862"/>
    </source>
</evidence>
<dbReference type="GO" id="GO:0005524">
    <property type="term" value="F:ATP binding"/>
    <property type="evidence" value="ECO:0007669"/>
    <property type="project" value="UniProtKB-KW"/>
</dbReference>
<evidence type="ECO:0000259" key="2">
    <source>
        <dbReference type="Pfam" id="PF04326"/>
    </source>
</evidence>
<protein>
    <submittedName>
        <fullName evidence="3">ATP-binding protein</fullName>
    </submittedName>
</protein>
<keyword evidence="3" id="KW-0067">ATP-binding</keyword>
<reference evidence="3" key="1">
    <citation type="journal article" date="2021" name="PeerJ">
        <title>Extensive microbial diversity within the chicken gut microbiome revealed by metagenomics and culture.</title>
        <authorList>
            <person name="Gilroy R."/>
            <person name="Ravi A."/>
            <person name="Getino M."/>
            <person name="Pursley I."/>
            <person name="Horton D.L."/>
            <person name="Alikhan N.F."/>
            <person name="Baker D."/>
            <person name="Gharbi K."/>
            <person name="Hall N."/>
            <person name="Watson M."/>
            <person name="Adriaenssens E.M."/>
            <person name="Foster-Nyarko E."/>
            <person name="Jarju S."/>
            <person name="Secka A."/>
            <person name="Antonio M."/>
            <person name="Oren A."/>
            <person name="Chaudhuri R.R."/>
            <person name="La Ragione R."/>
            <person name="Hildebrand F."/>
            <person name="Pallen M.J."/>
        </authorList>
    </citation>
    <scope>NUCLEOTIDE SEQUENCE</scope>
    <source>
        <strain evidence="3">ChiHjej12B11-9795</strain>
    </source>
</reference>
<feature type="domain" description="Schlafen AlbA-2" evidence="2">
    <location>
        <begin position="928"/>
        <end position="1057"/>
    </location>
</feature>
<dbReference type="Proteomes" id="UP000823862">
    <property type="component" value="Unassembled WGS sequence"/>
</dbReference>
<evidence type="ECO:0000313" key="3">
    <source>
        <dbReference type="EMBL" id="HJA87047.1"/>
    </source>
</evidence>
<sequence>MSETRFKKDEIYLLPVKEIRTENTRSFYIVEADGMEYAIPLFAFQKNDPTPEQLSCLVKDVHDDMPVFTQDFAPIISRFYEEAKVYPFWVRNDFTQIPNGYYEVADWNGLFFRLQYYGRAKLSIRQRIECRVRSIRGNKLCLELVTKDAASGRSLPLLLLEDILEAIGASRSIIVWLKKLFVRAKVFKEANEAFMNDNEEWIIIAIESLSKSMDVWVGPGHRRNRLYLELFKSICIYLLEDSDTLAQCAAPERSAYQAMLSAALENADIYLDSVRLIDNHEHIPCIDSYLRKMQQSGYLYHPERKLRKLMCIFNLQPDIVEEKMQVIFDTILKGNKENWKTEPFRSAFIQMLSLFIEKKRESIDKLASIENDEMRENLSKLIKALAIQLLLANEKDNFERPLSRAMLYRYLTYIKGSNSSILTEKAFDSLTDAEQYKLEFGWNEVNDMTLLAIRLSSGFGNDRQKKTTVMQTYNGANCKLQIMNGNIFIQSSEKTKQVPCLPEDLLPWHHIQIFLPDTDNLSWPANTHELAKCQKCWKDIEYGLINSPALKPVRKNKKLKAETGDEVYIRIVHQDPADPDYFICRIEDDAYYGEGRLNVRNIVRYNIYANESAFFDENGRPYLLKAKVLSVNSSGMLNFTMTDYINDFVRECVQTGDVVKCIVLDLFNNSYLCVSEVGYSLQVPVEETEPLRPGECIEVSVSNYRQTNVIDAEFERKVVGTFTLNEAFADLICSYADDKVYEDAVREYDLEQPEVTMEKSYVEELIHIIDRMAIQEKDYFLTYNYLAFTRILALMIRNRDWAAYFNERMRLIRMLQLFVINGKIDEERLKELGKSNRDMINNYPVLETKLLELQIVGCMDCPEHDGFVWNVISSEGDKHLRQLAQLVISYNSLKNFNMMNEREAIRNKINEVLNVGVKQPALSYWGEENLHQEFKTSIVYPPDNHMKADVKRQTQEIMQVICGFLNADGGTLYLGVNDQGYASGLEQDLEYLKMSKDQFDLYVRNNIVSSMGNEANACIDAYYPEAGRKLVYALKITPCSRPVRMKGTVYQRQGSSTWPLLGNALEAFLAARETGAESRGTENLQTAAAGAEEGLAESNPEEENAKNDSSLCKTTAGRVVETSRIRENPVHSWNDNFGADTVYYLHFLPGHEYMITDGEYWEETELTLAVKTDEKYIILVYETGEVLKVPVAELMDKRKRTPYKRCQRSRLFFACPSASDDALLYGVTNNTGQVYLRLDEVSGLKEGKMMDLGEQLTTVEHLGVVQCEIMKPVHIPSLKKIYNLRKTQIGNVLSSQWGYEELEYLKKVGVEVRE</sequence>
<gene>
    <name evidence="3" type="ORF">H9950_12815</name>
</gene>